<feature type="transmembrane region" description="Helical" evidence="5">
    <location>
        <begin position="243"/>
        <end position="268"/>
    </location>
</feature>
<feature type="transmembrane region" description="Helical" evidence="5">
    <location>
        <begin position="163"/>
        <end position="186"/>
    </location>
</feature>
<keyword evidence="3 5" id="KW-1133">Transmembrane helix</keyword>
<gene>
    <name evidence="7" type="ORF">SAMN05421684_2356</name>
</gene>
<dbReference type="Gene3D" id="1.20.1250.20">
    <property type="entry name" value="MFS general substrate transporter like domains"/>
    <property type="match status" value="2"/>
</dbReference>
<dbReference type="GO" id="GO:0022857">
    <property type="term" value="F:transmembrane transporter activity"/>
    <property type="evidence" value="ECO:0007669"/>
    <property type="project" value="InterPro"/>
</dbReference>
<dbReference type="Pfam" id="PF07690">
    <property type="entry name" value="MFS_1"/>
    <property type="match status" value="1"/>
</dbReference>
<name>A0A1H3NUW5_9ACTN</name>
<feature type="transmembrane region" description="Helical" evidence="5">
    <location>
        <begin position="126"/>
        <end position="151"/>
    </location>
</feature>
<evidence type="ECO:0000313" key="8">
    <source>
        <dbReference type="Proteomes" id="UP000199632"/>
    </source>
</evidence>
<sequence>MTTVDPEASALPAALAEPTARVRRGWIALLFSANLGVWMAFFTPIQILLPNQVADIAPGHKETALAWAMGFGALAAIIANPVAGAFSDRTTLTVGGRRFGRRHVWTVGGAVLGALSLLALSQQQTILGVTLAWVAAQACFNAMLAALTAALPDRVPVDQRGGVSGWAGIPQALGLVIGAVLVTTVFTGTISGYVAVAVAVLLLGLPFAFLTGDDPLPREHRPPFSWGVLLRGMWISPRRHPDFAWAWGTRFLVQVGNALGTLYLLYFLEDGVHYADPEGGLLILILLYTAGMMATAVYAGRLSDRSGRRKVFVIWSGVIMAVAALILAIWPVWTAAVVAAVLLGAGYGAYLAVDAALITQVLPAATSRGQDLGVINIANSAPQALGPFCAAWIVVYLGGYPTLYAATAVVTLLGSVLVRKIRSVP</sequence>
<evidence type="ECO:0000256" key="4">
    <source>
        <dbReference type="ARBA" id="ARBA00023136"/>
    </source>
</evidence>
<feature type="transmembrane region" description="Helical" evidence="5">
    <location>
        <begin position="336"/>
        <end position="362"/>
    </location>
</feature>
<dbReference type="InterPro" id="IPR020846">
    <property type="entry name" value="MFS_dom"/>
</dbReference>
<feature type="transmembrane region" description="Helical" evidence="5">
    <location>
        <begin position="64"/>
        <end position="83"/>
    </location>
</feature>
<proteinExistence type="predicted"/>
<feature type="transmembrane region" description="Helical" evidence="5">
    <location>
        <begin position="311"/>
        <end position="330"/>
    </location>
</feature>
<evidence type="ECO:0000256" key="1">
    <source>
        <dbReference type="ARBA" id="ARBA00004651"/>
    </source>
</evidence>
<dbReference type="OrthoDB" id="7584869at2"/>
<dbReference type="GO" id="GO:0005886">
    <property type="term" value="C:plasma membrane"/>
    <property type="evidence" value="ECO:0007669"/>
    <property type="project" value="UniProtKB-SubCell"/>
</dbReference>
<dbReference type="SUPFAM" id="SSF103473">
    <property type="entry name" value="MFS general substrate transporter"/>
    <property type="match status" value="1"/>
</dbReference>
<accession>A0A1H3NUW5</accession>
<evidence type="ECO:0000313" key="7">
    <source>
        <dbReference type="EMBL" id="SDY92726.1"/>
    </source>
</evidence>
<dbReference type="PROSITE" id="PS50850">
    <property type="entry name" value="MFS"/>
    <property type="match status" value="1"/>
</dbReference>
<dbReference type="InterPro" id="IPR011701">
    <property type="entry name" value="MFS"/>
</dbReference>
<feature type="domain" description="Major facilitator superfamily (MFS) profile" evidence="6">
    <location>
        <begin position="192"/>
        <end position="425"/>
    </location>
</feature>
<dbReference type="InterPro" id="IPR036259">
    <property type="entry name" value="MFS_trans_sf"/>
</dbReference>
<feature type="transmembrane region" description="Helical" evidence="5">
    <location>
        <begin position="26"/>
        <end position="49"/>
    </location>
</feature>
<feature type="transmembrane region" description="Helical" evidence="5">
    <location>
        <begin position="401"/>
        <end position="418"/>
    </location>
</feature>
<feature type="transmembrane region" description="Helical" evidence="5">
    <location>
        <begin position="104"/>
        <end position="120"/>
    </location>
</feature>
<keyword evidence="4 5" id="KW-0472">Membrane</keyword>
<dbReference type="RefSeq" id="WP_090790056.1">
    <property type="nucleotide sequence ID" value="NZ_BOND01000026.1"/>
</dbReference>
<dbReference type="EMBL" id="FNQB01000001">
    <property type="protein sequence ID" value="SDY92726.1"/>
    <property type="molecule type" value="Genomic_DNA"/>
</dbReference>
<dbReference type="STRING" id="137265.SAMN05421684_2356"/>
<keyword evidence="2 5" id="KW-0812">Transmembrane</keyword>
<dbReference type="PANTHER" id="PTHR23528:SF1">
    <property type="entry name" value="MAJOR FACILITATOR SUPERFAMILY (MFS) PROFILE DOMAIN-CONTAINING PROTEIN"/>
    <property type="match status" value="1"/>
</dbReference>
<evidence type="ECO:0000256" key="3">
    <source>
        <dbReference type="ARBA" id="ARBA00022989"/>
    </source>
</evidence>
<organism evidence="7 8">
    <name type="scientific">Asanoa ishikariensis</name>
    <dbReference type="NCBI Taxonomy" id="137265"/>
    <lineage>
        <taxon>Bacteria</taxon>
        <taxon>Bacillati</taxon>
        <taxon>Actinomycetota</taxon>
        <taxon>Actinomycetes</taxon>
        <taxon>Micromonosporales</taxon>
        <taxon>Micromonosporaceae</taxon>
        <taxon>Asanoa</taxon>
    </lineage>
</organism>
<feature type="transmembrane region" description="Helical" evidence="5">
    <location>
        <begin position="280"/>
        <end position="299"/>
    </location>
</feature>
<evidence type="ECO:0000259" key="6">
    <source>
        <dbReference type="PROSITE" id="PS50850"/>
    </source>
</evidence>
<evidence type="ECO:0000256" key="5">
    <source>
        <dbReference type="SAM" id="Phobius"/>
    </source>
</evidence>
<evidence type="ECO:0000256" key="2">
    <source>
        <dbReference type="ARBA" id="ARBA00022692"/>
    </source>
</evidence>
<protein>
    <submittedName>
        <fullName evidence="7">Predicted arabinose efflux permease, MFS family</fullName>
    </submittedName>
</protein>
<dbReference type="PANTHER" id="PTHR23528">
    <property type="match status" value="1"/>
</dbReference>
<dbReference type="Proteomes" id="UP000199632">
    <property type="component" value="Unassembled WGS sequence"/>
</dbReference>
<dbReference type="AlphaFoldDB" id="A0A1H3NUW5"/>
<feature type="transmembrane region" description="Helical" evidence="5">
    <location>
        <begin position="374"/>
        <end position="395"/>
    </location>
</feature>
<dbReference type="CDD" id="cd06174">
    <property type="entry name" value="MFS"/>
    <property type="match status" value="1"/>
</dbReference>
<reference evidence="8" key="1">
    <citation type="submission" date="2016-10" db="EMBL/GenBank/DDBJ databases">
        <authorList>
            <person name="Varghese N."/>
            <person name="Submissions S."/>
        </authorList>
    </citation>
    <scope>NUCLEOTIDE SEQUENCE [LARGE SCALE GENOMIC DNA]</scope>
    <source>
        <strain evidence="8">DSM 44718</strain>
    </source>
</reference>
<comment type="subcellular location">
    <subcellularLocation>
        <location evidence="1">Cell membrane</location>
        <topology evidence="1">Multi-pass membrane protein</topology>
    </subcellularLocation>
</comment>
<keyword evidence="8" id="KW-1185">Reference proteome</keyword>
<feature type="transmembrane region" description="Helical" evidence="5">
    <location>
        <begin position="192"/>
        <end position="211"/>
    </location>
</feature>